<dbReference type="AlphaFoldDB" id="A0A7Y6IFX5"/>
<sequence length="169" mass="18553">MSSDFIVFPATPEHGAAVGEIHAEAWAVAYRPFFAPEFFEQAVAHRRGKWGAVLAETKDTMLLAARPGERPLAYSYFGASPERPGDVEIFGFYNHPEAWGSGVAGTLMAATLDALRARDVGRAHLWTLRDTAQSRRFYAKSGFTESGATRGHDFGDGNPIDQVEYEITL</sequence>
<dbReference type="SUPFAM" id="SSF55729">
    <property type="entry name" value="Acyl-CoA N-acyltransferases (Nat)"/>
    <property type="match status" value="1"/>
</dbReference>
<dbReference type="EMBL" id="JABWGN010000020">
    <property type="protein sequence ID" value="NUW37371.1"/>
    <property type="molecule type" value="Genomic_DNA"/>
</dbReference>
<feature type="domain" description="N-acetyltransferase" evidence="3">
    <location>
        <begin position="5"/>
        <end position="169"/>
    </location>
</feature>
<proteinExistence type="predicted"/>
<dbReference type="CDD" id="cd04301">
    <property type="entry name" value="NAT_SF"/>
    <property type="match status" value="1"/>
</dbReference>
<dbReference type="Proteomes" id="UP000586042">
    <property type="component" value="Unassembled WGS sequence"/>
</dbReference>
<dbReference type="PANTHER" id="PTHR43877">
    <property type="entry name" value="AMINOALKYLPHOSPHONATE N-ACETYLTRANSFERASE-RELATED-RELATED"/>
    <property type="match status" value="1"/>
</dbReference>
<evidence type="ECO:0000313" key="5">
    <source>
        <dbReference type="Proteomes" id="UP000586042"/>
    </source>
</evidence>
<name>A0A7Y6IFX5_9ACTN</name>
<dbReference type="RefSeq" id="WP_175594817.1">
    <property type="nucleotide sequence ID" value="NZ_JABWGN010000020.1"/>
</dbReference>
<evidence type="ECO:0000256" key="1">
    <source>
        <dbReference type="ARBA" id="ARBA00022679"/>
    </source>
</evidence>
<dbReference type="InterPro" id="IPR016181">
    <property type="entry name" value="Acyl_CoA_acyltransferase"/>
</dbReference>
<dbReference type="PROSITE" id="PS51186">
    <property type="entry name" value="GNAT"/>
    <property type="match status" value="1"/>
</dbReference>
<evidence type="ECO:0000256" key="2">
    <source>
        <dbReference type="ARBA" id="ARBA00023315"/>
    </source>
</evidence>
<accession>A0A7Y6IFX5</accession>
<keyword evidence="2" id="KW-0012">Acyltransferase</keyword>
<dbReference type="InterPro" id="IPR050832">
    <property type="entry name" value="Bact_Acetyltransf"/>
</dbReference>
<dbReference type="InterPro" id="IPR000182">
    <property type="entry name" value="GNAT_dom"/>
</dbReference>
<evidence type="ECO:0000259" key="3">
    <source>
        <dbReference type="PROSITE" id="PS51186"/>
    </source>
</evidence>
<comment type="caution">
    <text evidence="4">The sequence shown here is derived from an EMBL/GenBank/DDBJ whole genome shotgun (WGS) entry which is preliminary data.</text>
</comment>
<keyword evidence="1 4" id="KW-0808">Transferase</keyword>
<organism evidence="4 5">
    <name type="scientific">Nonomuraea montanisoli</name>
    <dbReference type="NCBI Taxonomy" id="2741721"/>
    <lineage>
        <taxon>Bacteria</taxon>
        <taxon>Bacillati</taxon>
        <taxon>Actinomycetota</taxon>
        <taxon>Actinomycetes</taxon>
        <taxon>Streptosporangiales</taxon>
        <taxon>Streptosporangiaceae</taxon>
        <taxon>Nonomuraea</taxon>
    </lineage>
</organism>
<evidence type="ECO:0000313" key="4">
    <source>
        <dbReference type="EMBL" id="NUW37371.1"/>
    </source>
</evidence>
<keyword evidence="5" id="KW-1185">Reference proteome</keyword>
<gene>
    <name evidence="4" type="ORF">HTZ77_39130</name>
</gene>
<dbReference type="Pfam" id="PF00583">
    <property type="entry name" value="Acetyltransf_1"/>
    <property type="match status" value="1"/>
</dbReference>
<protein>
    <submittedName>
        <fullName evidence="4">GNAT family N-acetyltransferase</fullName>
    </submittedName>
</protein>
<dbReference type="Gene3D" id="3.40.630.30">
    <property type="match status" value="1"/>
</dbReference>
<dbReference type="GO" id="GO:0016747">
    <property type="term" value="F:acyltransferase activity, transferring groups other than amino-acyl groups"/>
    <property type="evidence" value="ECO:0007669"/>
    <property type="project" value="InterPro"/>
</dbReference>
<reference evidence="4 5" key="1">
    <citation type="submission" date="2020-06" db="EMBL/GenBank/DDBJ databases">
        <title>Nonomuraea sp. SMC257, a novel actinomycete isolated from soil.</title>
        <authorList>
            <person name="Chanama M."/>
        </authorList>
    </citation>
    <scope>NUCLEOTIDE SEQUENCE [LARGE SCALE GENOMIC DNA]</scope>
    <source>
        <strain evidence="4 5">SMC257</strain>
    </source>
</reference>